<reference evidence="1" key="1">
    <citation type="submission" date="2021-02" db="EMBL/GenBank/DDBJ databases">
        <authorList>
            <person name="Dougan E. K."/>
            <person name="Rhodes N."/>
            <person name="Thang M."/>
            <person name="Chan C."/>
        </authorList>
    </citation>
    <scope>NUCLEOTIDE SEQUENCE</scope>
</reference>
<gene>
    <name evidence="1" type="ORF">PGLA1383_LOCUS18807</name>
</gene>
<keyword evidence="2" id="KW-1185">Reference proteome</keyword>
<proteinExistence type="predicted"/>
<accession>A0A813EQ62</accession>
<feature type="non-terminal residue" evidence="1">
    <location>
        <position position="1"/>
    </location>
</feature>
<evidence type="ECO:0000313" key="1">
    <source>
        <dbReference type="EMBL" id="CAE8600482.1"/>
    </source>
</evidence>
<dbReference type="Proteomes" id="UP000654075">
    <property type="component" value="Unassembled WGS sequence"/>
</dbReference>
<dbReference type="EMBL" id="CAJNNV010012187">
    <property type="protein sequence ID" value="CAE8600482.1"/>
    <property type="molecule type" value="Genomic_DNA"/>
</dbReference>
<organism evidence="1 2">
    <name type="scientific">Polarella glacialis</name>
    <name type="common">Dinoflagellate</name>
    <dbReference type="NCBI Taxonomy" id="89957"/>
    <lineage>
        <taxon>Eukaryota</taxon>
        <taxon>Sar</taxon>
        <taxon>Alveolata</taxon>
        <taxon>Dinophyceae</taxon>
        <taxon>Suessiales</taxon>
        <taxon>Suessiaceae</taxon>
        <taxon>Polarella</taxon>
    </lineage>
</organism>
<protein>
    <submittedName>
        <fullName evidence="1">Uncharacterized protein</fullName>
    </submittedName>
</protein>
<dbReference type="AlphaFoldDB" id="A0A813EQ62"/>
<feature type="non-terminal residue" evidence="1">
    <location>
        <position position="68"/>
    </location>
</feature>
<name>A0A813EQ62_POLGL</name>
<evidence type="ECO:0000313" key="2">
    <source>
        <dbReference type="Proteomes" id="UP000654075"/>
    </source>
</evidence>
<comment type="caution">
    <text evidence="1">The sequence shown here is derived from an EMBL/GenBank/DDBJ whole genome shotgun (WGS) entry which is preliminary data.</text>
</comment>
<sequence length="68" mass="7330">MGAWGQPEPDLASLDACVQKCSESVPPWELSRWVLECPLVSPLGEEQISLNPGLNVSLALAEKIEARA</sequence>